<feature type="transmembrane region" description="Helical" evidence="1">
    <location>
        <begin position="194"/>
        <end position="221"/>
    </location>
</feature>
<dbReference type="AlphaFoldDB" id="A0A0U1L6I6"/>
<keyword evidence="3" id="KW-0645">Protease</keyword>
<dbReference type="GO" id="GO:0006508">
    <property type="term" value="P:proteolysis"/>
    <property type="evidence" value="ECO:0007669"/>
    <property type="project" value="UniProtKB-KW"/>
</dbReference>
<gene>
    <name evidence="3" type="ORF">SpAn4DRAFT_4489</name>
</gene>
<dbReference type="Pfam" id="PF02517">
    <property type="entry name" value="Rce1-like"/>
    <property type="match status" value="1"/>
</dbReference>
<dbReference type="GO" id="GO:0080120">
    <property type="term" value="P:CAAX-box protein maturation"/>
    <property type="evidence" value="ECO:0007669"/>
    <property type="project" value="UniProtKB-ARBA"/>
</dbReference>
<dbReference type="GO" id="GO:0004175">
    <property type="term" value="F:endopeptidase activity"/>
    <property type="evidence" value="ECO:0007669"/>
    <property type="project" value="UniProtKB-ARBA"/>
</dbReference>
<feature type="domain" description="CAAX prenyl protease 2/Lysostaphin resistance protein A-like" evidence="2">
    <location>
        <begin position="135"/>
        <end position="223"/>
    </location>
</feature>
<evidence type="ECO:0000313" key="4">
    <source>
        <dbReference type="Proteomes" id="UP000049855"/>
    </source>
</evidence>
<keyword evidence="3" id="KW-0378">Hydrolase</keyword>
<dbReference type="Proteomes" id="UP000049855">
    <property type="component" value="Unassembled WGS sequence"/>
</dbReference>
<reference evidence="4" key="1">
    <citation type="submission" date="2015-03" db="EMBL/GenBank/DDBJ databases">
        <authorList>
            <person name="Nijsse Bart"/>
        </authorList>
    </citation>
    <scope>NUCLEOTIDE SEQUENCE [LARGE SCALE GENOMIC DNA]</scope>
</reference>
<accession>A0A0U1L6I6</accession>
<dbReference type="InterPro" id="IPR003675">
    <property type="entry name" value="Rce1/LyrA-like_dom"/>
</dbReference>
<keyword evidence="4" id="KW-1185">Reference proteome</keyword>
<organism evidence="3 4">
    <name type="scientific">Sporomusa ovata</name>
    <dbReference type="NCBI Taxonomy" id="2378"/>
    <lineage>
        <taxon>Bacteria</taxon>
        <taxon>Bacillati</taxon>
        <taxon>Bacillota</taxon>
        <taxon>Negativicutes</taxon>
        <taxon>Selenomonadales</taxon>
        <taxon>Sporomusaceae</taxon>
        <taxon>Sporomusa</taxon>
    </lineage>
</organism>
<dbReference type="PANTHER" id="PTHR43592">
    <property type="entry name" value="CAAX AMINO TERMINAL PROTEASE"/>
    <property type="match status" value="1"/>
</dbReference>
<keyword evidence="1" id="KW-0472">Membrane</keyword>
<keyword evidence="1" id="KW-0812">Transmembrane</keyword>
<dbReference type="RefSeq" id="WP_021171341.1">
    <property type="nucleotide sequence ID" value="NZ_CTRP01000016.1"/>
</dbReference>
<evidence type="ECO:0000259" key="2">
    <source>
        <dbReference type="Pfam" id="PF02517"/>
    </source>
</evidence>
<feature type="transmembrane region" description="Helical" evidence="1">
    <location>
        <begin position="20"/>
        <end position="42"/>
    </location>
</feature>
<sequence length="236" mass="26381">MVLMYLKKEVDNMLKATWNLRAVLSVHILRLAVGIFIVRLVYPLFFDASSFVIEMTDRMLVVVLVLWTVRHTKGDLTQLGFSLNNWGRNVLKGLAGGAALLFISLYSERLYTTTLLVSPTQHPIVAQVQAALSWQQLIVPLFLAGVAAPVTEEILYRMFTFLPLKDKWGLWGGAVASAAIFALFHFNAYWLVEMIIVGIGFALLYFWTGSLLTSITAHSFINTSKIVMMVLGVPLV</sequence>
<protein>
    <submittedName>
        <fullName evidence="3">CAAX amino terminal protease family</fullName>
    </submittedName>
</protein>
<feature type="transmembrane region" description="Helical" evidence="1">
    <location>
        <begin position="168"/>
        <end position="188"/>
    </location>
</feature>
<evidence type="ECO:0000256" key="1">
    <source>
        <dbReference type="SAM" id="Phobius"/>
    </source>
</evidence>
<proteinExistence type="predicted"/>
<keyword evidence="1" id="KW-1133">Transmembrane helix</keyword>
<name>A0A0U1L6I6_9FIRM</name>
<dbReference type="PANTHER" id="PTHR43592:SF15">
    <property type="entry name" value="CAAX AMINO TERMINAL PROTEASE FAMILY PROTEIN"/>
    <property type="match status" value="1"/>
</dbReference>
<evidence type="ECO:0000313" key="3">
    <source>
        <dbReference type="EMBL" id="CQR75125.1"/>
    </source>
</evidence>
<dbReference type="EMBL" id="CTRP01000016">
    <property type="protein sequence ID" value="CQR75125.1"/>
    <property type="molecule type" value="Genomic_DNA"/>
</dbReference>